<dbReference type="Pfam" id="PF07729">
    <property type="entry name" value="FCD"/>
    <property type="match status" value="1"/>
</dbReference>
<dbReference type="Gene3D" id="1.20.120.530">
    <property type="entry name" value="GntR ligand-binding domain-like"/>
    <property type="match status" value="1"/>
</dbReference>
<dbReference type="InterPro" id="IPR036390">
    <property type="entry name" value="WH_DNA-bd_sf"/>
</dbReference>
<evidence type="ECO:0000256" key="1">
    <source>
        <dbReference type="ARBA" id="ARBA00023015"/>
    </source>
</evidence>
<dbReference type="PROSITE" id="PS50949">
    <property type="entry name" value="HTH_GNTR"/>
    <property type="match status" value="1"/>
</dbReference>
<dbReference type="EMBL" id="MLJW01001396">
    <property type="protein sequence ID" value="OIQ78450.1"/>
    <property type="molecule type" value="Genomic_DNA"/>
</dbReference>
<dbReference type="SUPFAM" id="SSF46785">
    <property type="entry name" value="Winged helix' DNA-binding domain"/>
    <property type="match status" value="1"/>
</dbReference>
<dbReference type="PANTHER" id="PTHR43537:SF20">
    <property type="entry name" value="HTH-TYPE TRANSCRIPTIONAL REPRESSOR GLAR"/>
    <property type="match status" value="1"/>
</dbReference>
<protein>
    <submittedName>
        <fullName evidence="5">DNA-binding transcriptional regulator CsiR</fullName>
    </submittedName>
</protein>
<evidence type="ECO:0000259" key="4">
    <source>
        <dbReference type="PROSITE" id="PS50949"/>
    </source>
</evidence>
<keyword evidence="3" id="KW-0804">Transcription</keyword>
<dbReference type="SMART" id="SM00345">
    <property type="entry name" value="HTH_GNTR"/>
    <property type="match status" value="1"/>
</dbReference>
<dbReference type="AlphaFoldDB" id="A0A1J5Q5E1"/>
<dbReference type="InterPro" id="IPR011711">
    <property type="entry name" value="GntR_C"/>
</dbReference>
<accession>A0A1J5Q5E1</accession>
<gene>
    <name evidence="5" type="ORF">GALL_398430</name>
</gene>
<evidence type="ECO:0000256" key="2">
    <source>
        <dbReference type="ARBA" id="ARBA00023125"/>
    </source>
</evidence>
<feature type="domain" description="HTH gntR-type" evidence="4">
    <location>
        <begin position="21"/>
        <end position="88"/>
    </location>
</feature>
<dbReference type="SMART" id="SM00895">
    <property type="entry name" value="FCD"/>
    <property type="match status" value="1"/>
</dbReference>
<dbReference type="SUPFAM" id="SSF48008">
    <property type="entry name" value="GntR ligand-binding domain-like"/>
    <property type="match status" value="1"/>
</dbReference>
<dbReference type="GO" id="GO:0003677">
    <property type="term" value="F:DNA binding"/>
    <property type="evidence" value="ECO:0007669"/>
    <property type="project" value="UniProtKB-KW"/>
</dbReference>
<name>A0A1J5Q5E1_9ZZZZ</name>
<dbReference type="Gene3D" id="1.10.10.10">
    <property type="entry name" value="Winged helix-like DNA-binding domain superfamily/Winged helix DNA-binding domain"/>
    <property type="match status" value="1"/>
</dbReference>
<proteinExistence type="predicted"/>
<reference evidence="5" key="1">
    <citation type="submission" date="2016-10" db="EMBL/GenBank/DDBJ databases">
        <title>Sequence of Gallionella enrichment culture.</title>
        <authorList>
            <person name="Poehlein A."/>
            <person name="Muehling M."/>
            <person name="Daniel R."/>
        </authorList>
    </citation>
    <scope>NUCLEOTIDE SEQUENCE</scope>
</reference>
<evidence type="ECO:0000256" key="3">
    <source>
        <dbReference type="ARBA" id="ARBA00023163"/>
    </source>
</evidence>
<dbReference type="GO" id="GO:0003700">
    <property type="term" value="F:DNA-binding transcription factor activity"/>
    <property type="evidence" value="ECO:0007669"/>
    <property type="project" value="InterPro"/>
</dbReference>
<dbReference type="PANTHER" id="PTHR43537">
    <property type="entry name" value="TRANSCRIPTIONAL REGULATOR, GNTR FAMILY"/>
    <property type="match status" value="1"/>
</dbReference>
<organism evidence="5">
    <name type="scientific">mine drainage metagenome</name>
    <dbReference type="NCBI Taxonomy" id="410659"/>
    <lineage>
        <taxon>unclassified sequences</taxon>
        <taxon>metagenomes</taxon>
        <taxon>ecological metagenomes</taxon>
    </lineage>
</organism>
<comment type="caution">
    <text evidence="5">The sequence shown here is derived from an EMBL/GenBank/DDBJ whole genome shotgun (WGS) entry which is preliminary data.</text>
</comment>
<dbReference type="Pfam" id="PF00392">
    <property type="entry name" value="GntR"/>
    <property type="match status" value="1"/>
</dbReference>
<sequence>MTATVIVLRDKKGNRRAEGAKTLIEYAYQRLRRDILGGALPPRGKLRIEHLRGRYEIGSSTLREALTLLVADALVVSEGQRGFRVAPISLEDLQDVTRMRKMMECLALRDSIERGDDQWEAGILAAHHRLSRIEERLSDGAEAMAESWENRNDLFHKALISACTSRRILHFRDILYHQSERYRRFSLMSGPGGRDIHGEHRAIMDATLARDAAVACRLVEEHMDKTLAAMAPLLAAAP</sequence>
<keyword evidence="1" id="KW-0805">Transcription regulation</keyword>
<dbReference type="InterPro" id="IPR008920">
    <property type="entry name" value="TF_FadR/GntR_C"/>
</dbReference>
<keyword evidence="2 5" id="KW-0238">DNA-binding</keyword>
<evidence type="ECO:0000313" key="5">
    <source>
        <dbReference type="EMBL" id="OIQ78450.1"/>
    </source>
</evidence>
<dbReference type="InterPro" id="IPR000524">
    <property type="entry name" value="Tscrpt_reg_HTH_GntR"/>
</dbReference>
<dbReference type="InterPro" id="IPR036388">
    <property type="entry name" value="WH-like_DNA-bd_sf"/>
</dbReference>